<reference evidence="1 2" key="1">
    <citation type="submission" date="2019-06" db="EMBL/GenBank/DDBJ databases">
        <title>Complete genome sequence of Helicobacter suis SNTW101c.</title>
        <authorList>
            <person name="Rimbara E."/>
            <person name="Suzuki M."/>
            <person name="Matsui H."/>
            <person name="Nakamura M."/>
            <person name="Mori S."/>
            <person name="Shibayama K."/>
        </authorList>
    </citation>
    <scope>NUCLEOTIDE SEQUENCE [LARGE SCALE GENOMIC DNA]</scope>
    <source>
        <strain evidence="1 2">SNTW101c</strain>
    </source>
</reference>
<organism evidence="1 2">
    <name type="scientific">Helicobacter suis</name>
    <dbReference type="NCBI Taxonomy" id="104628"/>
    <lineage>
        <taxon>Bacteria</taxon>
        <taxon>Pseudomonadati</taxon>
        <taxon>Campylobacterota</taxon>
        <taxon>Epsilonproteobacteria</taxon>
        <taxon>Campylobacterales</taxon>
        <taxon>Helicobacteraceae</taxon>
        <taxon>Helicobacter</taxon>
    </lineage>
</organism>
<dbReference type="AlphaFoldDB" id="A0A6J4CYG6"/>
<evidence type="ECO:0000313" key="1">
    <source>
        <dbReference type="EMBL" id="BCD70164.1"/>
    </source>
</evidence>
<name>A0A6J4CYG6_9HELI</name>
<protein>
    <submittedName>
        <fullName evidence="1">Uncharacterized protein</fullName>
    </submittedName>
</protein>
<evidence type="ECO:0000313" key="2">
    <source>
        <dbReference type="Proteomes" id="UP000317935"/>
    </source>
</evidence>
<sequence length="96" mass="11082">MSTEIYTPFAKDCNDDLRLSQIIGETSANASSVYGYVSRGLEQLENPYVYTKSKREILEKLENIATIKDFNTSTTNRLEKARTQVESKFKKRWHGK</sequence>
<proteinExistence type="predicted"/>
<dbReference type="EMBL" id="AP019774">
    <property type="protein sequence ID" value="BCD70164.1"/>
    <property type="molecule type" value="Genomic_DNA"/>
</dbReference>
<dbReference type="RefSeq" id="WP_232048861.1">
    <property type="nucleotide sequence ID" value="NZ_AP019774.1"/>
</dbReference>
<dbReference type="Proteomes" id="UP000317935">
    <property type="component" value="Chromosome"/>
</dbReference>
<accession>A0A6J4CYG6</accession>
<gene>
    <name evidence="1" type="ORF">SNTW_08090</name>
</gene>